<dbReference type="OrthoDB" id="3572539at2"/>
<protein>
    <submittedName>
        <fullName evidence="2">MJ0570-related uncharacterized domain-containing protein</fullName>
    </submittedName>
</protein>
<dbReference type="InterPro" id="IPR014729">
    <property type="entry name" value="Rossmann-like_a/b/a_fold"/>
</dbReference>
<reference evidence="3" key="1">
    <citation type="submission" date="2016-10" db="EMBL/GenBank/DDBJ databases">
        <authorList>
            <person name="Varghese N."/>
            <person name="Submissions S."/>
        </authorList>
    </citation>
    <scope>NUCLEOTIDE SEQUENCE [LARGE SCALE GENOMIC DNA]</scope>
    <source>
        <strain evidence="3">DSM 8415</strain>
    </source>
</reference>
<accession>A0A1G6ILQ4</accession>
<dbReference type="InterPro" id="IPR002761">
    <property type="entry name" value="Diphthami_syn_dom"/>
</dbReference>
<evidence type="ECO:0000313" key="2">
    <source>
        <dbReference type="EMBL" id="SDC07428.1"/>
    </source>
</evidence>
<organism evidence="2 3">
    <name type="scientific">Desulfurella multipotens</name>
    <dbReference type="NCBI Taxonomy" id="79269"/>
    <lineage>
        <taxon>Bacteria</taxon>
        <taxon>Pseudomonadati</taxon>
        <taxon>Campylobacterota</taxon>
        <taxon>Desulfurellia</taxon>
        <taxon>Desulfurellales</taxon>
        <taxon>Desulfurellaceae</taxon>
        <taxon>Desulfurella</taxon>
    </lineage>
</organism>
<sequence length="211" mass="24736">MKAISFFSGGKDGLFATYLAQKNDIYVKYFLLLKTTVGLSVHYENLNALKLLAKSCKKELLIFDMKNGQEQFVEFLKALDIDMIISGDIYLESHYDWLRELAKRSNKEFLEPLWKQDSKILVKKMLDCGFKYSIIACDKFKLDKKYLGYTFETEDDLYRFLNENPHIDLAGEAGEFHTIVTSCPLYDRSFKLKTDFIKDSEKYYYLQCSLE</sequence>
<proteinExistence type="predicted"/>
<dbReference type="Proteomes" id="UP000199411">
    <property type="component" value="Unassembled WGS sequence"/>
</dbReference>
<dbReference type="Pfam" id="PF01902">
    <property type="entry name" value="Diphthami_syn_2"/>
    <property type="match status" value="1"/>
</dbReference>
<dbReference type="Gene3D" id="3.90.1490.10">
    <property type="entry name" value="putative n-type atp pyrophosphatase, domain 2"/>
    <property type="match status" value="1"/>
</dbReference>
<dbReference type="AlphaFoldDB" id="A0A1G6ILQ4"/>
<keyword evidence="3" id="KW-1185">Reference proteome</keyword>
<evidence type="ECO:0000313" key="3">
    <source>
        <dbReference type="Proteomes" id="UP000199411"/>
    </source>
</evidence>
<dbReference type="EMBL" id="FMYU01000002">
    <property type="protein sequence ID" value="SDC07428.1"/>
    <property type="molecule type" value="Genomic_DNA"/>
</dbReference>
<evidence type="ECO:0000259" key="1">
    <source>
        <dbReference type="Pfam" id="PF01902"/>
    </source>
</evidence>
<dbReference type="RefSeq" id="WP_092127629.1">
    <property type="nucleotide sequence ID" value="NZ_FMYU01000002.1"/>
</dbReference>
<feature type="domain" description="Diphthamide synthase" evidence="1">
    <location>
        <begin position="1"/>
        <end position="207"/>
    </location>
</feature>
<dbReference type="Gene3D" id="3.40.50.620">
    <property type="entry name" value="HUPs"/>
    <property type="match status" value="1"/>
</dbReference>
<dbReference type="SUPFAM" id="SSF52402">
    <property type="entry name" value="Adenine nucleotide alpha hydrolases-like"/>
    <property type="match status" value="1"/>
</dbReference>
<name>A0A1G6ILQ4_9BACT</name>
<gene>
    <name evidence="2" type="ORF">SAMN05660835_00264</name>
</gene>